<accession>A0A2N5X8B2</accession>
<evidence type="ECO:0000313" key="4">
    <source>
        <dbReference type="Proteomes" id="UP000235005"/>
    </source>
</evidence>
<evidence type="ECO:0000256" key="1">
    <source>
        <dbReference type="SAM" id="SignalP"/>
    </source>
</evidence>
<keyword evidence="1" id="KW-0732">Signal</keyword>
<dbReference type="Gene3D" id="2.40.160.10">
    <property type="entry name" value="Porin"/>
    <property type="match status" value="1"/>
</dbReference>
<evidence type="ECO:0000313" key="3">
    <source>
        <dbReference type="EMBL" id="PLW70744.1"/>
    </source>
</evidence>
<feature type="domain" description="Alginate export" evidence="2">
    <location>
        <begin position="41"/>
        <end position="285"/>
    </location>
</feature>
<keyword evidence="4" id="KW-1185">Reference proteome</keyword>
<evidence type="ECO:0000259" key="2">
    <source>
        <dbReference type="Pfam" id="PF13372"/>
    </source>
</evidence>
<dbReference type="InterPro" id="IPR023614">
    <property type="entry name" value="Porin_dom_sf"/>
</dbReference>
<dbReference type="Proteomes" id="UP000235005">
    <property type="component" value="Unassembled WGS sequence"/>
</dbReference>
<dbReference type="RefSeq" id="WP_084179426.1">
    <property type="nucleotide sequence ID" value="NZ_PKUS01000001.1"/>
</dbReference>
<comment type="caution">
    <text evidence="3">The sequence shown here is derived from an EMBL/GenBank/DDBJ whole genome shotgun (WGS) entry which is preliminary data.</text>
</comment>
<name>A0A2N5X8B2_9GAMM</name>
<dbReference type="EMBL" id="PKUS01000001">
    <property type="protein sequence ID" value="PLW70744.1"/>
    <property type="molecule type" value="Genomic_DNA"/>
</dbReference>
<sequence>MKKKTICLAIASSFVAGGFAAGAHAQETFTEQLSNAVSEGSIKLDLRYRFENVDDDAFNKDANASTLRTRVTVQSGMVGAFSALAEFDNVSEIGSDNYNSTANGNTDRPVVADPKGTDINQAWLRYGQEDAYGAYGRQRIVHGNQRFIGGVAWRQNEQTYDGFRIFYKGDTGLTLDYAYVYNVNRIFGPDDSNAQPADLHGENHFARADYRFAEHHNITGYFYSLEVDEDRGYAPGKTVGNSSETYGVEYDGKFGPVTAKAAYARQSDAGDNRLDYDADYYMVEGGFSVVGINAKVGYEVLGSDNNVGFKTPYATLHMYQGWADKFLVTPDDGIEDIYLGVTGKLGPVKLGAFYHDFSAEDSSEDFGTEWNLVGTWPVNKQFSTQLKYANFSSDSERYSDVQKVWVTLQLKL</sequence>
<feature type="chain" id="PRO_5014717267" description="Alginate export domain-containing protein" evidence="1">
    <location>
        <begin position="26"/>
        <end position="412"/>
    </location>
</feature>
<dbReference type="InterPro" id="IPR025388">
    <property type="entry name" value="Alginate_export_dom"/>
</dbReference>
<feature type="signal peptide" evidence="1">
    <location>
        <begin position="1"/>
        <end position="25"/>
    </location>
</feature>
<reference evidence="3 4" key="1">
    <citation type="submission" date="2018-01" db="EMBL/GenBank/DDBJ databases">
        <title>The draft genome sequence of Halioglobus lutimaris HF004.</title>
        <authorList>
            <person name="Du Z.-J."/>
            <person name="Shi M.-J."/>
        </authorList>
    </citation>
    <scope>NUCLEOTIDE SEQUENCE [LARGE SCALE GENOMIC DNA]</scope>
    <source>
        <strain evidence="3 4">HF004</strain>
    </source>
</reference>
<organism evidence="3 4">
    <name type="scientific">Pseudohalioglobus lutimaris</name>
    <dbReference type="NCBI Taxonomy" id="1737061"/>
    <lineage>
        <taxon>Bacteria</taxon>
        <taxon>Pseudomonadati</taxon>
        <taxon>Pseudomonadota</taxon>
        <taxon>Gammaproteobacteria</taxon>
        <taxon>Cellvibrionales</taxon>
        <taxon>Halieaceae</taxon>
        <taxon>Pseudohalioglobus</taxon>
    </lineage>
</organism>
<dbReference type="OrthoDB" id="9767539at2"/>
<dbReference type="Pfam" id="PF13372">
    <property type="entry name" value="Alginate_exp"/>
    <property type="match status" value="1"/>
</dbReference>
<protein>
    <recommendedName>
        <fullName evidence="2">Alginate export domain-containing protein</fullName>
    </recommendedName>
</protein>
<dbReference type="AlphaFoldDB" id="A0A2N5X8B2"/>
<gene>
    <name evidence="3" type="ORF">C0039_01015</name>
</gene>
<proteinExistence type="predicted"/>